<evidence type="ECO:0008006" key="3">
    <source>
        <dbReference type="Google" id="ProtNLM"/>
    </source>
</evidence>
<reference evidence="1" key="1">
    <citation type="submission" date="2023-03" db="EMBL/GenBank/DDBJ databases">
        <title>Chromosome-level genomes of two armyworms, Mythimna separata and Mythimna loreyi, provide insights into the biosynthesis and reception of sex pheromones.</title>
        <authorList>
            <person name="Zhao H."/>
        </authorList>
    </citation>
    <scope>NUCLEOTIDE SEQUENCE</scope>
    <source>
        <strain evidence="1">BeijingLab</strain>
        <tissue evidence="1">Pupa</tissue>
    </source>
</reference>
<dbReference type="Proteomes" id="UP001231518">
    <property type="component" value="Chromosome 28"/>
</dbReference>
<organism evidence="1 2">
    <name type="scientific">Mythimna separata</name>
    <name type="common">Oriental armyworm</name>
    <name type="synonym">Pseudaletia separata</name>
    <dbReference type="NCBI Taxonomy" id="271217"/>
    <lineage>
        <taxon>Eukaryota</taxon>
        <taxon>Metazoa</taxon>
        <taxon>Ecdysozoa</taxon>
        <taxon>Arthropoda</taxon>
        <taxon>Hexapoda</taxon>
        <taxon>Insecta</taxon>
        <taxon>Pterygota</taxon>
        <taxon>Neoptera</taxon>
        <taxon>Endopterygota</taxon>
        <taxon>Lepidoptera</taxon>
        <taxon>Glossata</taxon>
        <taxon>Ditrysia</taxon>
        <taxon>Noctuoidea</taxon>
        <taxon>Noctuidae</taxon>
        <taxon>Noctuinae</taxon>
        <taxon>Hadenini</taxon>
        <taxon>Mythimna</taxon>
    </lineage>
</organism>
<gene>
    <name evidence="1" type="ORF">PYW07_011522</name>
</gene>
<protein>
    <recommendedName>
        <fullName evidence="3">Endonuclease-reverse transcriptase</fullName>
    </recommendedName>
</protein>
<dbReference type="Gene3D" id="3.60.10.10">
    <property type="entry name" value="Endonuclease/exonuclease/phosphatase"/>
    <property type="match status" value="1"/>
</dbReference>
<comment type="caution">
    <text evidence="1">The sequence shown here is derived from an EMBL/GenBank/DDBJ whole genome shotgun (WGS) entry which is preliminary data.</text>
</comment>
<name>A0AAD7YA94_MYTSE</name>
<sequence>MLRLRVNAGRERHMGTQGLGVCNDNGDRFIDFCQNHDLTIGGTLFIHGDHHKYTWNSPDGVTKNQIDHLAIRSKWRSSLLDVRNRRGADIDSDHHLVVAEVRLKVAVACATGGPGRLGRRFDVNKLSDLDTRRAFCLELRNRFSGLEEVADSLDEEWNRIKMAYTGTSSVILGHKSSHSREDWMSQHTWCLIEDRRNLHLKLLETRNVDERAGFNLQYRRIRKAIYRSTRAERRRWADDIADRAQHAANTGNLMELYRRTKTLVGDSRRKRKTLRSKEGRLIVTSEEQLLRWHQHFEEVFRLSATSTPEALSVSSSPPRLLDINSEPPSDSEVAEAVLSLKTGKAPGFDLITAEMLQADLTFAVDVLTPLIEKIWTAEELPDDRNKGLLITCLKKVISVSAITGEALHCCQFPLKSSAG</sequence>
<keyword evidence="2" id="KW-1185">Reference proteome</keyword>
<dbReference type="SUPFAM" id="SSF56219">
    <property type="entry name" value="DNase I-like"/>
    <property type="match status" value="1"/>
</dbReference>
<accession>A0AAD7YA94</accession>
<proteinExistence type="predicted"/>
<evidence type="ECO:0000313" key="2">
    <source>
        <dbReference type="Proteomes" id="UP001231518"/>
    </source>
</evidence>
<dbReference type="InterPro" id="IPR036691">
    <property type="entry name" value="Endo/exonu/phosph_ase_sf"/>
</dbReference>
<dbReference type="EMBL" id="JARGEI010000027">
    <property type="protein sequence ID" value="KAJ8707845.1"/>
    <property type="molecule type" value="Genomic_DNA"/>
</dbReference>
<dbReference type="AlphaFoldDB" id="A0AAD7YA94"/>
<evidence type="ECO:0000313" key="1">
    <source>
        <dbReference type="EMBL" id="KAJ8707845.1"/>
    </source>
</evidence>